<dbReference type="Proteomes" id="UP001620645">
    <property type="component" value="Unassembled WGS sequence"/>
</dbReference>
<comment type="caution">
    <text evidence="2">The sequence shown here is derived from an EMBL/GenBank/DDBJ whole genome shotgun (WGS) entry which is preliminary data.</text>
</comment>
<feature type="compositionally biased region" description="Low complexity" evidence="1">
    <location>
        <begin position="55"/>
        <end position="64"/>
    </location>
</feature>
<feature type="compositionally biased region" description="Basic and acidic residues" evidence="1">
    <location>
        <begin position="66"/>
        <end position="80"/>
    </location>
</feature>
<evidence type="ECO:0000313" key="3">
    <source>
        <dbReference type="Proteomes" id="UP001620645"/>
    </source>
</evidence>
<feature type="compositionally biased region" description="Basic and acidic residues" evidence="1">
    <location>
        <begin position="19"/>
        <end position="29"/>
    </location>
</feature>
<feature type="compositionally biased region" description="Polar residues" evidence="1">
    <location>
        <begin position="118"/>
        <end position="137"/>
    </location>
</feature>
<dbReference type="AlphaFoldDB" id="A0ABD2JTQ4"/>
<dbReference type="CDD" id="cd02846">
    <property type="entry name" value="PAZ_argonaute_like"/>
    <property type="match status" value="1"/>
</dbReference>
<dbReference type="Gene3D" id="2.170.260.10">
    <property type="entry name" value="paz domain"/>
    <property type="match status" value="1"/>
</dbReference>
<keyword evidence="3" id="KW-1185">Reference proteome</keyword>
<feature type="compositionally biased region" description="Basic and acidic residues" evidence="1">
    <location>
        <begin position="1"/>
        <end position="10"/>
    </location>
</feature>
<dbReference type="InterPro" id="IPR036085">
    <property type="entry name" value="PAZ_dom_sf"/>
</dbReference>
<evidence type="ECO:0000256" key="1">
    <source>
        <dbReference type="SAM" id="MobiDB-lite"/>
    </source>
</evidence>
<feature type="compositionally biased region" description="Acidic residues" evidence="1">
    <location>
        <begin position="95"/>
        <end position="108"/>
    </location>
</feature>
<reference evidence="2 3" key="1">
    <citation type="submission" date="2024-10" db="EMBL/GenBank/DDBJ databases">
        <authorList>
            <person name="Kim D."/>
        </authorList>
    </citation>
    <scope>NUCLEOTIDE SEQUENCE [LARGE SCALE GENOMIC DNA]</scope>
    <source>
        <strain evidence="2">Taebaek</strain>
    </source>
</reference>
<feature type="region of interest" description="Disordered" evidence="1">
    <location>
        <begin position="1"/>
        <end position="166"/>
    </location>
</feature>
<sequence length="336" mass="36839">MARTLNRDDGNEQNLTDDFSSHRRLRDEPPTAAAAGLMEYEQEENGTGKLVHSGTATVTTPTTAEFRLEKEAPSSEKDDAAEGSGGGPGTLLFIESDDGEEEEEDEDIDHTAVATDPPSATTATVVDASSSVTGAEQRSSEHSDMTDRAGGGGGSEGTKLLGGGEEEEVACSNAAAQLPVRVQRLFNEELQLLFHSVHARQRMVAHLQQHCRLHTAHLKPAERNIALHCHDLSVQNANRTFACGGYLELTVRQYFFAKHGLKLKHPYMPCMIEFGGGTHASYYPLELVNVVLKRAKQETVKQEEPYRRESGDVAPTKSMAMPERHCCRCWCRCDNN</sequence>
<feature type="compositionally biased region" description="Gly residues" evidence="1">
    <location>
        <begin position="149"/>
        <end position="163"/>
    </location>
</feature>
<proteinExistence type="predicted"/>
<protein>
    <submittedName>
        <fullName evidence="2">Uncharacterized protein</fullName>
    </submittedName>
</protein>
<dbReference type="EMBL" id="JBICCN010000104">
    <property type="protein sequence ID" value="KAL3093849.1"/>
    <property type="molecule type" value="Genomic_DNA"/>
</dbReference>
<accession>A0ABD2JTQ4</accession>
<organism evidence="2 3">
    <name type="scientific">Heterodera schachtii</name>
    <name type="common">Sugarbeet cyst nematode worm</name>
    <name type="synonym">Tylenchus schachtii</name>
    <dbReference type="NCBI Taxonomy" id="97005"/>
    <lineage>
        <taxon>Eukaryota</taxon>
        <taxon>Metazoa</taxon>
        <taxon>Ecdysozoa</taxon>
        <taxon>Nematoda</taxon>
        <taxon>Chromadorea</taxon>
        <taxon>Rhabditida</taxon>
        <taxon>Tylenchina</taxon>
        <taxon>Tylenchomorpha</taxon>
        <taxon>Tylenchoidea</taxon>
        <taxon>Heteroderidae</taxon>
        <taxon>Heteroderinae</taxon>
        <taxon>Heterodera</taxon>
    </lineage>
</organism>
<dbReference type="SUPFAM" id="SSF101690">
    <property type="entry name" value="PAZ domain"/>
    <property type="match status" value="1"/>
</dbReference>
<gene>
    <name evidence="2" type="ORF">niasHS_004219</name>
</gene>
<name>A0ABD2JTQ4_HETSC</name>
<evidence type="ECO:0000313" key="2">
    <source>
        <dbReference type="EMBL" id="KAL3093849.1"/>
    </source>
</evidence>
<feature type="compositionally biased region" description="Basic and acidic residues" evidence="1">
    <location>
        <begin position="138"/>
        <end position="147"/>
    </location>
</feature>